<reference evidence="1" key="1">
    <citation type="journal article" date="2016" name="Nat. Genet.">
        <title>A high-quality carrot genome assembly provides new insights into carotenoid accumulation and asterid genome evolution.</title>
        <authorList>
            <person name="Iorizzo M."/>
            <person name="Ellison S."/>
            <person name="Senalik D."/>
            <person name="Zeng P."/>
            <person name="Satapoomin P."/>
            <person name="Huang J."/>
            <person name="Bowman M."/>
            <person name="Iovene M."/>
            <person name="Sanseverino W."/>
            <person name="Cavagnaro P."/>
            <person name="Yildiz M."/>
            <person name="Macko-Podgorni A."/>
            <person name="Moranska E."/>
            <person name="Grzebelus E."/>
            <person name="Grzebelus D."/>
            <person name="Ashrafi H."/>
            <person name="Zheng Z."/>
            <person name="Cheng S."/>
            <person name="Spooner D."/>
            <person name="Van Deynze A."/>
            <person name="Simon P."/>
        </authorList>
    </citation>
    <scope>NUCLEOTIDE SEQUENCE</scope>
    <source>
        <tissue evidence="1">Leaf</tissue>
    </source>
</reference>
<reference evidence="1" key="2">
    <citation type="submission" date="2022-03" db="EMBL/GenBank/DDBJ databases">
        <title>Draft title - Genomic analysis of global carrot germplasm unveils the trajectory of domestication and the origin of high carotenoid orange carrot.</title>
        <authorList>
            <person name="Iorizzo M."/>
            <person name="Ellison S."/>
            <person name="Senalik D."/>
            <person name="Macko-Podgorni A."/>
            <person name="Grzebelus D."/>
            <person name="Bostan H."/>
            <person name="Rolling W."/>
            <person name="Curaba J."/>
            <person name="Simon P."/>
        </authorList>
    </citation>
    <scope>NUCLEOTIDE SEQUENCE</scope>
    <source>
        <tissue evidence="1">Leaf</tissue>
    </source>
</reference>
<dbReference type="EMBL" id="CP093344">
    <property type="protein sequence ID" value="WOG88671.1"/>
    <property type="molecule type" value="Genomic_DNA"/>
</dbReference>
<accession>A0A161X5F9</accession>
<dbReference type="Gramene" id="KZN06165">
    <property type="protein sequence ID" value="KZN06165"/>
    <property type="gene ID" value="DCAR_007002"/>
</dbReference>
<evidence type="ECO:0000313" key="1">
    <source>
        <dbReference type="EMBL" id="WOG88671.1"/>
    </source>
</evidence>
<dbReference type="Proteomes" id="UP000077755">
    <property type="component" value="Chromosome 2"/>
</dbReference>
<protein>
    <submittedName>
        <fullName evidence="1">Uncharacterized protein</fullName>
    </submittedName>
</protein>
<proteinExistence type="predicted"/>
<organism evidence="1 2">
    <name type="scientific">Daucus carota subsp. sativus</name>
    <name type="common">Carrot</name>
    <dbReference type="NCBI Taxonomy" id="79200"/>
    <lineage>
        <taxon>Eukaryota</taxon>
        <taxon>Viridiplantae</taxon>
        <taxon>Streptophyta</taxon>
        <taxon>Embryophyta</taxon>
        <taxon>Tracheophyta</taxon>
        <taxon>Spermatophyta</taxon>
        <taxon>Magnoliopsida</taxon>
        <taxon>eudicotyledons</taxon>
        <taxon>Gunneridae</taxon>
        <taxon>Pentapetalae</taxon>
        <taxon>asterids</taxon>
        <taxon>campanulids</taxon>
        <taxon>Apiales</taxon>
        <taxon>Apiaceae</taxon>
        <taxon>Apioideae</taxon>
        <taxon>Scandiceae</taxon>
        <taxon>Daucinae</taxon>
        <taxon>Daucus</taxon>
        <taxon>Daucus sect. Daucus</taxon>
    </lineage>
</organism>
<keyword evidence="2" id="KW-1185">Reference proteome</keyword>
<dbReference type="AlphaFoldDB" id="A0A161X5F9"/>
<gene>
    <name evidence="1" type="ORF">DCAR_0207906</name>
</gene>
<sequence>MKLLDKHHQHPDDSGTEFCHTGQYKYTTHVICKVVNIQKSSLYTTLLSQHCIMRVAVL</sequence>
<name>A0A161X5F9_DAUCS</name>
<evidence type="ECO:0000313" key="2">
    <source>
        <dbReference type="Proteomes" id="UP000077755"/>
    </source>
</evidence>